<organism evidence="1 2">
    <name type="scientific">Gymnopus androsaceus JB14</name>
    <dbReference type="NCBI Taxonomy" id="1447944"/>
    <lineage>
        <taxon>Eukaryota</taxon>
        <taxon>Fungi</taxon>
        <taxon>Dikarya</taxon>
        <taxon>Basidiomycota</taxon>
        <taxon>Agaricomycotina</taxon>
        <taxon>Agaricomycetes</taxon>
        <taxon>Agaricomycetidae</taxon>
        <taxon>Agaricales</taxon>
        <taxon>Marasmiineae</taxon>
        <taxon>Omphalotaceae</taxon>
        <taxon>Gymnopus</taxon>
    </lineage>
</organism>
<dbReference type="EMBL" id="ML770404">
    <property type="protein sequence ID" value="KAE9383565.1"/>
    <property type="molecule type" value="Genomic_DNA"/>
</dbReference>
<reference evidence="1" key="1">
    <citation type="journal article" date="2019" name="Environ. Microbiol.">
        <title>Fungal ecological strategies reflected in gene transcription - a case study of two litter decomposers.</title>
        <authorList>
            <person name="Barbi F."/>
            <person name="Kohler A."/>
            <person name="Barry K."/>
            <person name="Baskaran P."/>
            <person name="Daum C."/>
            <person name="Fauchery L."/>
            <person name="Ihrmark K."/>
            <person name="Kuo A."/>
            <person name="LaButti K."/>
            <person name="Lipzen A."/>
            <person name="Morin E."/>
            <person name="Grigoriev I.V."/>
            <person name="Henrissat B."/>
            <person name="Lindahl B."/>
            <person name="Martin F."/>
        </authorList>
    </citation>
    <scope>NUCLEOTIDE SEQUENCE</scope>
    <source>
        <strain evidence="1">JB14</strain>
    </source>
</reference>
<evidence type="ECO:0000313" key="1">
    <source>
        <dbReference type="EMBL" id="KAE9383565.1"/>
    </source>
</evidence>
<accession>A0A6A4GDW6</accession>
<dbReference type="Proteomes" id="UP000799118">
    <property type="component" value="Unassembled WGS sequence"/>
</dbReference>
<evidence type="ECO:0000313" key="2">
    <source>
        <dbReference type="Proteomes" id="UP000799118"/>
    </source>
</evidence>
<sequence length="138" mass="16060">MDQDVLLTSLIVLPENDEWWKELSEHLDYTYTWSISAATSIAWVSHSLHLHHYRIALRHKRRNQCQWVKGWAQLGSGSSLLLSPGCRYHLNVIPPVYEMHFGRPTISRTLLRQTVYPTCRNSERPSCNLFQRGGRCIA</sequence>
<dbReference type="AlphaFoldDB" id="A0A6A4GDW6"/>
<name>A0A6A4GDW6_9AGAR</name>
<keyword evidence="2" id="KW-1185">Reference proteome</keyword>
<proteinExistence type="predicted"/>
<dbReference type="OrthoDB" id="5392263at2759"/>
<gene>
    <name evidence="1" type="ORF">BT96DRAFT_1032018</name>
</gene>
<protein>
    <submittedName>
        <fullName evidence="1">Uncharacterized protein</fullName>
    </submittedName>
</protein>